<organism evidence="1">
    <name type="scientific">marine metagenome</name>
    <dbReference type="NCBI Taxonomy" id="408172"/>
    <lineage>
        <taxon>unclassified sequences</taxon>
        <taxon>metagenomes</taxon>
        <taxon>ecological metagenomes</taxon>
    </lineage>
</organism>
<gene>
    <name evidence="1" type="ORF">METZ01_LOCUS110804</name>
</gene>
<protein>
    <submittedName>
        <fullName evidence="1">Uncharacterized protein</fullName>
    </submittedName>
</protein>
<sequence>LFVRNDHVTYVWNHIYLKKVRNTYEVQKPVSGRRASDCVSPSIAALTWELPCYNPDQMPHRKGLVLSYLDGHVTRVPGSTKEHSWWAYHSRDGWEEDHYTCGNQH</sequence>
<feature type="non-terminal residue" evidence="1">
    <location>
        <position position="1"/>
    </location>
</feature>
<name>A0A381WZS2_9ZZZZ</name>
<reference evidence="1" key="1">
    <citation type="submission" date="2018-05" db="EMBL/GenBank/DDBJ databases">
        <authorList>
            <person name="Lanie J.A."/>
            <person name="Ng W.-L."/>
            <person name="Kazmierczak K.M."/>
            <person name="Andrzejewski T.M."/>
            <person name="Davidsen T.M."/>
            <person name="Wayne K.J."/>
            <person name="Tettelin H."/>
            <person name="Glass J.I."/>
            <person name="Rusch D."/>
            <person name="Podicherti R."/>
            <person name="Tsui H.-C.T."/>
            <person name="Winkler M.E."/>
        </authorList>
    </citation>
    <scope>NUCLEOTIDE SEQUENCE</scope>
</reference>
<proteinExistence type="predicted"/>
<accession>A0A381WZS2</accession>
<dbReference type="EMBL" id="UINC01013406">
    <property type="protein sequence ID" value="SVA57950.1"/>
    <property type="molecule type" value="Genomic_DNA"/>
</dbReference>
<dbReference type="AlphaFoldDB" id="A0A381WZS2"/>
<evidence type="ECO:0000313" key="1">
    <source>
        <dbReference type="EMBL" id="SVA57950.1"/>
    </source>
</evidence>